<dbReference type="GO" id="GO:0005829">
    <property type="term" value="C:cytosol"/>
    <property type="evidence" value="ECO:0007669"/>
    <property type="project" value="TreeGrafter"/>
</dbReference>
<comment type="pathway">
    <text evidence="2">Carbohydrate biosynthesis; dTDP-L-rhamnose biosynthesis.</text>
</comment>
<sequence length="288" mass="33041">MKKVLVFGATGMAGHMVTMYLSNIKDKYIVFNVCHKNKLNENSILCDISDIDAVNEIIQNINPNVIINCIGVLNKVAEKDIKNTVYVNTFFPKFLARVGEMKNIKIVHLSTDCVFTGLKGDYDEKDFKDEEGIYGLSKNLGEIEGENCLTIRTSIIGPELKNGSGLFNWFMNQKGTIRGFTNVFWSGITTLELSKVIDKALDMNIEGTYNITPGYKISKYDLLNIIKNEFKRDDIVIEKDNTVICDKSLVTIKENFNYKVNSYEIMINEINRWIQENRNLYKLYFKEK</sequence>
<dbReference type="EC" id="1.1.1.133" evidence="2"/>
<evidence type="ECO:0000313" key="5">
    <source>
        <dbReference type="Proteomes" id="UP000326961"/>
    </source>
</evidence>
<reference evidence="4 5" key="1">
    <citation type="submission" date="2018-09" db="EMBL/GenBank/DDBJ databases">
        <title>A clostridial neurotoxin that targets Anopheles mosquitoes.</title>
        <authorList>
            <person name="Contreras E."/>
            <person name="Masuyer G."/>
            <person name="Qureshi N."/>
            <person name="Chawla S."/>
            <person name="Lim H.L."/>
            <person name="Chen J."/>
            <person name="Stenmark P."/>
            <person name="Gill S."/>
        </authorList>
    </citation>
    <scope>NUCLEOTIDE SEQUENCE [LARGE SCALE GENOMIC DNA]</scope>
    <source>
        <strain evidence="4 5">Cbm</strain>
    </source>
</reference>
<dbReference type="UniPathway" id="UPA00124"/>
<dbReference type="SUPFAM" id="SSF51735">
    <property type="entry name" value="NAD(P)-binding Rossmann-fold domains"/>
    <property type="match status" value="1"/>
</dbReference>
<dbReference type="InterPro" id="IPR005913">
    <property type="entry name" value="dTDP_dehydrorham_reduct"/>
</dbReference>
<gene>
    <name evidence="4" type="ORF">D4A35_00450</name>
</gene>
<keyword evidence="2" id="KW-0560">Oxidoreductase</keyword>
<dbReference type="InterPro" id="IPR029903">
    <property type="entry name" value="RmlD-like-bd"/>
</dbReference>
<dbReference type="Gene3D" id="3.40.50.720">
    <property type="entry name" value="NAD(P)-binding Rossmann-like Domain"/>
    <property type="match status" value="1"/>
</dbReference>
<dbReference type="Proteomes" id="UP000326961">
    <property type="component" value="Chromosome"/>
</dbReference>
<evidence type="ECO:0000256" key="1">
    <source>
        <dbReference type="ARBA" id="ARBA00010944"/>
    </source>
</evidence>
<keyword evidence="2" id="KW-0521">NADP</keyword>
<dbReference type="PANTHER" id="PTHR10491">
    <property type="entry name" value="DTDP-4-DEHYDRORHAMNOSE REDUCTASE"/>
    <property type="match status" value="1"/>
</dbReference>
<protein>
    <recommendedName>
        <fullName evidence="2">dTDP-4-dehydrorhamnose reductase</fullName>
        <ecNumber evidence="2">1.1.1.133</ecNumber>
    </recommendedName>
</protein>
<name>A0A5P3X9R7_PARBF</name>
<proteinExistence type="inferred from homology"/>
<dbReference type="EMBL" id="CP032452">
    <property type="protein sequence ID" value="QEZ67472.1"/>
    <property type="molecule type" value="Genomic_DNA"/>
</dbReference>
<comment type="similarity">
    <text evidence="1 2">Belongs to the dTDP-4-dehydrorhamnose reductase family.</text>
</comment>
<dbReference type="GO" id="GO:0008831">
    <property type="term" value="F:dTDP-4-dehydrorhamnose reductase activity"/>
    <property type="evidence" value="ECO:0007669"/>
    <property type="project" value="UniProtKB-EC"/>
</dbReference>
<evidence type="ECO:0000313" key="4">
    <source>
        <dbReference type="EMBL" id="QEZ67472.1"/>
    </source>
</evidence>
<comment type="function">
    <text evidence="2">Catalyzes the reduction of dTDP-6-deoxy-L-lyxo-4-hexulose to yield dTDP-L-rhamnose.</text>
</comment>
<accession>A0A5P3X9R7</accession>
<dbReference type="Gene3D" id="3.90.25.10">
    <property type="entry name" value="UDP-galactose 4-epimerase, domain 1"/>
    <property type="match status" value="1"/>
</dbReference>
<evidence type="ECO:0000259" key="3">
    <source>
        <dbReference type="Pfam" id="PF04321"/>
    </source>
</evidence>
<dbReference type="Pfam" id="PF04321">
    <property type="entry name" value="RmlD_sub_bind"/>
    <property type="match status" value="1"/>
</dbReference>
<dbReference type="AlphaFoldDB" id="A0A5P3X9R7"/>
<dbReference type="CDD" id="cd05254">
    <property type="entry name" value="dTDP_HR_like_SDR_e"/>
    <property type="match status" value="1"/>
</dbReference>
<dbReference type="GO" id="GO:0019305">
    <property type="term" value="P:dTDP-rhamnose biosynthetic process"/>
    <property type="evidence" value="ECO:0007669"/>
    <property type="project" value="UniProtKB-UniPathway"/>
</dbReference>
<feature type="domain" description="RmlD-like substrate binding" evidence="3">
    <location>
        <begin position="3"/>
        <end position="232"/>
    </location>
</feature>
<evidence type="ECO:0000256" key="2">
    <source>
        <dbReference type="RuleBase" id="RU364082"/>
    </source>
</evidence>
<dbReference type="InterPro" id="IPR036291">
    <property type="entry name" value="NAD(P)-bd_dom_sf"/>
</dbReference>
<dbReference type="PANTHER" id="PTHR10491:SF4">
    <property type="entry name" value="METHIONINE ADENOSYLTRANSFERASE 2 SUBUNIT BETA"/>
    <property type="match status" value="1"/>
</dbReference>
<organism evidence="4 5">
    <name type="scientific">Paraclostridium bifermentans</name>
    <name type="common">Clostridium bifermentans</name>
    <dbReference type="NCBI Taxonomy" id="1490"/>
    <lineage>
        <taxon>Bacteria</taxon>
        <taxon>Bacillati</taxon>
        <taxon>Bacillota</taxon>
        <taxon>Clostridia</taxon>
        <taxon>Peptostreptococcales</taxon>
        <taxon>Peptostreptococcaceae</taxon>
        <taxon>Paraclostridium</taxon>
    </lineage>
</organism>
<dbReference type="RefSeq" id="WP_150885176.1">
    <property type="nucleotide sequence ID" value="NZ_CP032452.1"/>
</dbReference>